<evidence type="ECO:0000256" key="6">
    <source>
        <dbReference type="PROSITE-ProRule" id="PRU01091"/>
    </source>
</evidence>
<dbReference type="CDD" id="cd17574">
    <property type="entry name" value="REC_OmpR"/>
    <property type="match status" value="1"/>
</dbReference>
<keyword evidence="4" id="KW-0804">Transcription</keyword>
<dbReference type="SMART" id="SM00448">
    <property type="entry name" value="REC"/>
    <property type="match status" value="1"/>
</dbReference>
<dbReference type="PROSITE" id="PS50110">
    <property type="entry name" value="RESPONSE_REGULATORY"/>
    <property type="match status" value="1"/>
</dbReference>
<evidence type="ECO:0000259" key="9">
    <source>
        <dbReference type="PROSITE" id="PS51755"/>
    </source>
</evidence>
<keyword evidence="1 5" id="KW-0597">Phosphoprotein</keyword>
<dbReference type="AlphaFoldDB" id="A0A1T5K9R3"/>
<dbReference type="Gene3D" id="3.40.50.2300">
    <property type="match status" value="1"/>
</dbReference>
<dbReference type="PANTHER" id="PTHR48111:SF4">
    <property type="entry name" value="DNA-BINDING DUAL TRANSCRIPTIONAL REGULATOR OMPR"/>
    <property type="match status" value="1"/>
</dbReference>
<evidence type="ECO:0000256" key="4">
    <source>
        <dbReference type="ARBA" id="ARBA00023163"/>
    </source>
</evidence>
<evidence type="ECO:0000256" key="3">
    <source>
        <dbReference type="ARBA" id="ARBA00023125"/>
    </source>
</evidence>
<organism evidence="10 11">
    <name type="scientific">Okibacterium fritillariae</name>
    <dbReference type="NCBI Taxonomy" id="123320"/>
    <lineage>
        <taxon>Bacteria</taxon>
        <taxon>Bacillati</taxon>
        <taxon>Actinomycetota</taxon>
        <taxon>Actinomycetes</taxon>
        <taxon>Micrococcales</taxon>
        <taxon>Microbacteriaceae</taxon>
        <taxon>Okibacterium</taxon>
    </lineage>
</organism>
<gene>
    <name evidence="10" type="ORF">SAMN06309945_2036</name>
</gene>
<dbReference type="GO" id="GO:0005829">
    <property type="term" value="C:cytosol"/>
    <property type="evidence" value="ECO:0007669"/>
    <property type="project" value="TreeGrafter"/>
</dbReference>
<dbReference type="EMBL" id="FUZP01000002">
    <property type="protein sequence ID" value="SKC60350.1"/>
    <property type="molecule type" value="Genomic_DNA"/>
</dbReference>
<evidence type="ECO:0000256" key="7">
    <source>
        <dbReference type="SAM" id="MobiDB-lite"/>
    </source>
</evidence>
<feature type="domain" description="OmpR/PhoB-type" evidence="9">
    <location>
        <begin position="238"/>
        <end position="344"/>
    </location>
</feature>
<dbReference type="GO" id="GO:0032993">
    <property type="term" value="C:protein-DNA complex"/>
    <property type="evidence" value="ECO:0007669"/>
    <property type="project" value="TreeGrafter"/>
</dbReference>
<dbReference type="CDD" id="cd00383">
    <property type="entry name" value="trans_reg_C"/>
    <property type="match status" value="1"/>
</dbReference>
<dbReference type="Proteomes" id="UP000190857">
    <property type="component" value="Unassembled WGS sequence"/>
</dbReference>
<keyword evidence="3 6" id="KW-0238">DNA-binding</keyword>
<feature type="region of interest" description="Disordered" evidence="7">
    <location>
        <begin position="143"/>
        <end position="244"/>
    </location>
</feature>
<dbReference type="Pfam" id="PF00486">
    <property type="entry name" value="Trans_reg_C"/>
    <property type="match status" value="1"/>
</dbReference>
<dbReference type="InterPro" id="IPR001789">
    <property type="entry name" value="Sig_transdc_resp-reg_receiver"/>
</dbReference>
<feature type="domain" description="Response regulatory" evidence="8">
    <location>
        <begin position="8"/>
        <end position="121"/>
    </location>
</feature>
<evidence type="ECO:0000259" key="8">
    <source>
        <dbReference type="PROSITE" id="PS50110"/>
    </source>
</evidence>
<dbReference type="InterPro" id="IPR039420">
    <property type="entry name" value="WalR-like"/>
</dbReference>
<keyword evidence="2" id="KW-0805">Transcription regulation</keyword>
<dbReference type="GO" id="GO:0000156">
    <property type="term" value="F:phosphorelay response regulator activity"/>
    <property type="evidence" value="ECO:0007669"/>
    <property type="project" value="TreeGrafter"/>
</dbReference>
<evidence type="ECO:0000256" key="5">
    <source>
        <dbReference type="PROSITE-ProRule" id="PRU00169"/>
    </source>
</evidence>
<dbReference type="PROSITE" id="PS51755">
    <property type="entry name" value="OMPR_PHOB"/>
    <property type="match status" value="1"/>
</dbReference>
<dbReference type="STRING" id="123320.SAMN06309945_2036"/>
<feature type="modified residue" description="4-aspartylphosphate" evidence="5">
    <location>
        <position position="57"/>
    </location>
</feature>
<dbReference type="SUPFAM" id="SSF52172">
    <property type="entry name" value="CheY-like"/>
    <property type="match status" value="1"/>
</dbReference>
<keyword evidence="11" id="KW-1185">Reference proteome</keyword>
<name>A0A1T5K9R3_9MICO</name>
<evidence type="ECO:0000256" key="1">
    <source>
        <dbReference type="ARBA" id="ARBA00022553"/>
    </source>
</evidence>
<dbReference type="SMART" id="SM00862">
    <property type="entry name" value="Trans_reg_C"/>
    <property type="match status" value="1"/>
</dbReference>
<dbReference type="InterPro" id="IPR001867">
    <property type="entry name" value="OmpR/PhoB-type_DNA-bd"/>
</dbReference>
<evidence type="ECO:0000313" key="10">
    <source>
        <dbReference type="EMBL" id="SKC60350.1"/>
    </source>
</evidence>
<dbReference type="Pfam" id="PF00072">
    <property type="entry name" value="Response_reg"/>
    <property type="match status" value="1"/>
</dbReference>
<evidence type="ECO:0000313" key="11">
    <source>
        <dbReference type="Proteomes" id="UP000190857"/>
    </source>
</evidence>
<dbReference type="SUPFAM" id="SSF46894">
    <property type="entry name" value="C-terminal effector domain of the bipartite response regulators"/>
    <property type="match status" value="1"/>
</dbReference>
<sequence>MTQGERRVAVIIEDDPDIRHLLETVLTQAGFETVSTGNGLDGVQAVRAYDPIVTTLDVSLPGIDGFEAARRIRAFSSTYIVMLTAMNEEIDTLQGLEAGADDYLTKPFRPRELRARIEAMLRRPRAAGSPLGSADAVAVQPFGSESSAPAAPGVITPVSAPPEQTTHTPAAPAPVTYSPAAPAASAPASATPDAPTPVESAASPAGGSAAAHLDDAPAAPGSTDADAAPASAAHTQTEGWLTHNGLRLHPEMRIVELDKKEVDLTRSEFDLIHALMESNRRVRSKADLALLLRGESYVTAYYINEADKRVVEVHMGNLRRKLGDSITSPRWIETVRGVGYRLAAVEA</sequence>
<dbReference type="OrthoDB" id="3197131at2"/>
<dbReference type="Gene3D" id="1.10.10.10">
    <property type="entry name" value="Winged helix-like DNA-binding domain superfamily/Winged helix DNA-binding domain"/>
    <property type="match status" value="1"/>
</dbReference>
<reference evidence="10 11" key="1">
    <citation type="submission" date="2017-02" db="EMBL/GenBank/DDBJ databases">
        <authorList>
            <person name="Peterson S.W."/>
        </authorList>
    </citation>
    <scope>NUCLEOTIDE SEQUENCE [LARGE SCALE GENOMIC DNA]</scope>
    <source>
        <strain evidence="10 11">VKM Ac-2059</strain>
    </source>
</reference>
<proteinExistence type="predicted"/>
<dbReference type="PANTHER" id="PTHR48111">
    <property type="entry name" value="REGULATOR OF RPOS"/>
    <property type="match status" value="1"/>
</dbReference>
<feature type="DNA-binding region" description="OmpR/PhoB-type" evidence="6">
    <location>
        <begin position="238"/>
        <end position="344"/>
    </location>
</feature>
<dbReference type="InterPro" id="IPR036388">
    <property type="entry name" value="WH-like_DNA-bd_sf"/>
</dbReference>
<feature type="compositionally biased region" description="Low complexity" evidence="7">
    <location>
        <begin position="161"/>
        <end position="233"/>
    </location>
</feature>
<dbReference type="InterPro" id="IPR011006">
    <property type="entry name" value="CheY-like_superfamily"/>
</dbReference>
<accession>A0A1T5K9R3</accession>
<dbReference type="GO" id="GO:0006355">
    <property type="term" value="P:regulation of DNA-templated transcription"/>
    <property type="evidence" value="ECO:0007669"/>
    <property type="project" value="InterPro"/>
</dbReference>
<dbReference type="GO" id="GO:0000976">
    <property type="term" value="F:transcription cis-regulatory region binding"/>
    <property type="evidence" value="ECO:0007669"/>
    <property type="project" value="TreeGrafter"/>
</dbReference>
<dbReference type="InterPro" id="IPR016032">
    <property type="entry name" value="Sig_transdc_resp-reg_C-effctor"/>
</dbReference>
<evidence type="ECO:0000256" key="2">
    <source>
        <dbReference type="ARBA" id="ARBA00023015"/>
    </source>
</evidence>
<protein>
    <submittedName>
        <fullName evidence="10">Transcriptional regulatory protein, C terminal</fullName>
    </submittedName>
</protein>